<organism evidence="2 3">
    <name type="scientific">Plasmodium coatneyi</name>
    <dbReference type="NCBI Taxonomy" id="208452"/>
    <lineage>
        <taxon>Eukaryota</taxon>
        <taxon>Sar</taxon>
        <taxon>Alveolata</taxon>
        <taxon>Apicomplexa</taxon>
        <taxon>Aconoidasida</taxon>
        <taxon>Haemosporida</taxon>
        <taxon>Plasmodiidae</taxon>
        <taxon>Plasmodium</taxon>
    </lineage>
</organism>
<evidence type="ECO:0000313" key="3">
    <source>
        <dbReference type="Proteomes" id="UP000092716"/>
    </source>
</evidence>
<feature type="compositionally biased region" description="Polar residues" evidence="1">
    <location>
        <begin position="570"/>
        <end position="579"/>
    </location>
</feature>
<evidence type="ECO:0008006" key="4">
    <source>
        <dbReference type="Google" id="ProtNLM"/>
    </source>
</evidence>
<feature type="region of interest" description="Disordered" evidence="1">
    <location>
        <begin position="545"/>
        <end position="579"/>
    </location>
</feature>
<proteinExistence type="predicted"/>
<dbReference type="InterPro" id="IPR015915">
    <property type="entry name" value="Kelch-typ_b-propeller"/>
</dbReference>
<dbReference type="OrthoDB" id="4447at2759"/>
<accession>A0A1B1DWK6</accession>
<dbReference type="RefSeq" id="XP_019913871.1">
    <property type="nucleotide sequence ID" value="XM_020058284.1"/>
</dbReference>
<dbReference type="Pfam" id="PF24681">
    <property type="entry name" value="Kelch_KLHDC2_KLHL20_DRC7"/>
    <property type="match status" value="1"/>
</dbReference>
<keyword evidence="3" id="KW-1185">Reference proteome</keyword>
<dbReference type="Gene3D" id="2.120.10.80">
    <property type="entry name" value="Kelch-type beta propeller"/>
    <property type="match status" value="2"/>
</dbReference>
<dbReference type="Proteomes" id="UP000092716">
    <property type="component" value="Chromosome 6"/>
</dbReference>
<reference evidence="3" key="1">
    <citation type="submission" date="2016-06" db="EMBL/GenBank/DDBJ databases">
        <title>First high quality genome sequence of Plasmodium coatneyi using continuous long reads from single molecule, real-time sequencing.</title>
        <authorList>
            <person name="Chien J.-T."/>
            <person name="Pakala S.B."/>
            <person name="Geraldo J.A."/>
            <person name="Lapp S.A."/>
            <person name="Barnwell J.W."/>
            <person name="Kissinger J.C."/>
            <person name="Galinski M.R."/>
            <person name="Humphrey J.C."/>
        </authorList>
    </citation>
    <scope>NUCLEOTIDE SEQUENCE [LARGE SCALE GENOMIC DNA]</scope>
    <source>
        <strain evidence="3">Hackeri</strain>
    </source>
</reference>
<feature type="region of interest" description="Disordered" evidence="1">
    <location>
        <begin position="622"/>
        <end position="673"/>
    </location>
</feature>
<name>A0A1B1DWK6_9APIC</name>
<feature type="compositionally biased region" description="Basic and acidic residues" evidence="1">
    <location>
        <begin position="545"/>
        <end position="569"/>
    </location>
</feature>
<evidence type="ECO:0000256" key="1">
    <source>
        <dbReference type="SAM" id="MobiDB-lite"/>
    </source>
</evidence>
<dbReference type="VEuPathDB" id="PlasmoDB:PCOAH_00014750"/>
<feature type="compositionally biased region" description="Basic and acidic residues" evidence="1">
    <location>
        <begin position="629"/>
        <end position="662"/>
    </location>
</feature>
<dbReference type="GeneID" id="30908201"/>
<dbReference type="PANTHER" id="PTHR46063:SF1">
    <property type="entry name" value="KELCH DOMAIN-CONTAINING PROTEIN 4"/>
    <property type="match status" value="1"/>
</dbReference>
<evidence type="ECO:0000313" key="2">
    <source>
        <dbReference type="EMBL" id="ANQ07176.1"/>
    </source>
</evidence>
<dbReference type="InterPro" id="IPR052588">
    <property type="entry name" value="Kelch_domain_protein"/>
</dbReference>
<sequence length="868" mass="99944">MGKKNKKSKEKQEKIKLKKEKQKLKSLKTKKKKNDNSGNHDVLSDADFETICLYYENLNKKDKYGHINVNTTSNNTFVECEKPSPRSNCSVTFINEEEFLLFGGEYNNNHELLAYNDLFKYNVVKDKWKYYFTTGKKPKPRCSHQAVYFNKKLYIFGGELCTNTQFFHYNDFWSFDIKNNTFEEIECKNKRDEKPSPRSGHRMILWKSSIIMFGGFFDNGKTVEYFSDLYMYVISSNKWVNLTSIYLDCLFRRLTQEDATSTGNTVNTTKNEKKKKGDKTISQNVKNTFFKNFDLDSYMPSKRSSVSLFTDMKFQRVYIYGGYAQIKNTSRNAIGAYYNDLWVVNINYTGEDNNILVSFKKLKKSIFQPSKRIGFSTCIYKNSLILFGGVFDKVEKNNTNKATAQSSTPTGNVSSLEESLNIQSIFFNDLYSFDMNKEHWSYLSLKGNNDVREVNRNEKENKKKRNGEPNPGSPSGGSSSKQLLPGDQDSLGKSREGRFGTSRDSASDGYDSSRFTDGENNDEEYYSNVFVYFDENGNKKTIKIDQEDAENRSGNELHNEKKEFHEKSPKGNSHALNMNKEMGTSTNEVIDSHSVFMQCEESAHASSTNIVGDSKRGKKGFEKCCIPNGDHDDPHNGGDPPEGRDAPGECAEHDLTDSHSDPDSDTNEEEKKTKFVINDVEPIGRINSHIFVTNKTLHLLGGMYEYKNNEIMLSDHWKINIFKREKWELVHKGNLDDIYVEESDLSSSLSIDDEDKDEKEIENLIISDKIKKMENKIKAESGGFIFDANENLNEFFLRTKEHWLKELNVDEENKRSRKDAFVLCEQKYQVLKKYHRKIHKYRELLLAEECGSSMTEGSSSDLGEESSS</sequence>
<dbReference type="KEGG" id="pcot:PCOAH_00014750"/>
<feature type="region of interest" description="Disordered" evidence="1">
    <location>
        <begin position="453"/>
        <end position="519"/>
    </location>
</feature>
<dbReference type="SUPFAM" id="SSF117281">
    <property type="entry name" value="Kelch motif"/>
    <property type="match status" value="1"/>
</dbReference>
<dbReference type="AlphaFoldDB" id="A0A1B1DWK6"/>
<protein>
    <recommendedName>
        <fullName evidence="4">Kelch domain-containing protein</fullName>
    </recommendedName>
</protein>
<feature type="region of interest" description="Disordered" evidence="1">
    <location>
        <begin position="1"/>
        <end position="39"/>
    </location>
</feature>
<gene>
    <name evidence="2" type="ORF">PCOAH_00014750</name>
</gene>
<dbReference type="PANTHER" id="PTHR46063">
    <property type="entry name" value="KELCH DOMAIN-CONTAINING PROTEIN"/>
    <property type="match status" value="1"/>
</dbReference>
<feature type="compositionally biased region" description="Basic residues" evidence="1">
    <location>
        <begin position="16"/>
        <end position="33"/>
    </location>
</feature>
<dbReference type="EMBL" id="CP016244">
    <property type="protein sequence ID" value="ANQ07176.1"/>
    <property type="molecule type" value="Genomic_DNA"/>
</dbReference>